<feature type="region of interest" description="Disordered" evidence="1">
    <location>
        <begin position="252"/>
        <end position="273"/>
    </location>
</feature>
<feature type="compositionally biased region" description="Basic and acidic residues" evidence="1">
    <location>
        <begin position="1958"/>
        <end position="1967"/>
    </location>
</feature>
<feature type="region of interest" description="Disordered" evidence="1">
    <location>
        <begin position="1"/>
        <end position="38"/>
    </location>
</feature>
<feature type="region of interest" description="Disordered" evidence="1">
    <location>
        <begin position="303"/>
        <end position="336"/>
    </location>
</feature>
<dbReference type="SUPFAM" id="SSF46934">
    <property type="entry name" value="UBA-like"/>
    <property type="match status" value="1"/>
</dbReference>
<feature type="compositionally biased region" description="Low complexity" evidence="1">
    <location>
        <begin position="1067"/>
        <end position="1080"/>
    </location>
</feature>
<dbReference type="PANTHER" id="PTHR13308">
    <property type="entry name" value="NEDD4-BINDING PROTEIN 2-LIKE 1"/>
    <property type="match status" value="1"/>
</dbReference>
<feature type="region of interest" description="Disordered" evidence="1">
    <location>
        <begin position="1954"/>
        <end position="1980"/>
    </location>
</feature>
<dbReference type="Pfam" id="PF13671">
    <property type="entry name" value="AAA_33"/>
    <property type="match status" value="1"/>
</dbReference>
<dbReference type="CDD" id="cd14279">
    <property type="entry name" value="CUE"/>
    <property type="match status" value="1"/>
</dbReference>
<feature type="region of interest" description="Disordered" evidence="1">
    <location>
        <begin position="1668"/>
        <end position="1730"/>
    </location>
</feature>
<dbReference type="InterPro" id="IPR009060">
    <property type="entry name" value="UBA-like_sf"/>
</dbReference>
<gene>
    <name evidence="3" type="ORF">LSH36_155g04093</name>
</gene>
<feature type="region of interest" description="Disordered" evidence="1">
    <location>
        <begin position="432"/>
        <end position="466"/>
    </location>
</feature>
<organism evidence="3 4">
    <name type="scientific">Paralvinella palmiformis</name>
    <dbReference type="NCBI Taxonomy" id="53620"/>
    <lineage>
        <taxon>Eukaryota</taxon>
        <taxon>Metazoa</taxon>
        <taxon>Spiralia</taxon>
        <taxon>Lophotrochozoa</taxon>
        <taxon>Annelida</taxon>
        <taxon>Polychaeta</taxon>
        <taxon>Sedentaria</taxon>
        <taxon>Canalipalpata</taxon>
        <taxon>Terebellida</taxon>
        <taxon>Terebelliformia</taxon>
        <taxon>Alvinellidae</taxon>
        <taxon>Paralvinella</taxon>
    </lineage>
</organism>
<feature type="compositionally biased region" description="Basic residues" evidence="1">
    <location>
        <begin position="1694"/>
        <end position="1710"/>
    </location>
</feature>
<evidence type="ECO:0000313" key="3">
    <source>
        <dbReference type="EMBL" id="KAK2159283.1"/>
    </source>
</evidence>
<dbReference type="InterPro" id="IPR027417">
    <property type="entry name" value="P-loop_NTPase"/>
</dbReference>
<feature type="region of interest" description="Disordered" evidence="1">
    <location>
        <begin position="356"/>
        <end position="379"/>
    </location>
</feature>
<feature type="compositionally biased region" description="Polar residues" evidence="1">
    <location>
        <begin position="1104"/>
        <end position="1116"/>
    </location>
</feature>
<reference evidence="3" key="1">
    <citation type="journal article" date="2023" name="Mol. Biol. Evol.">
        <title>Third-Generation Sequencing Reveals the Adaptive Role of the Epigenome in Three Deep-Sea Polychaetes.</title>
        <authorList>
            <person name="Perez M."/>
            <person name="Aroh O."/>
            <person name="Sun Y."/>
            <person name="Lan Y."/>
            <person name="Juniper S.K."/>
            <person name="Young C.R."/>
            <person name="Angers B."/>
            <person name="Qian P.Y."/>
        </authorList>
    </citation>
    <scope>NUCLEOTIDE SEQUENCE</scope>
    <source>
        <strain evidence="3">P08H-3</strain>
    </source>
</reference>
<keyword evidence="4" id="KW-1185">Reference proteome</keyword>
<feature type="compositionally biased region" description="Acidic residues" evidence="1">
    <location>
        <begin position="1117"/>
        <end position="1126"/>
    </location>
</feature>
<name>A0AAD9JVM4_9ANNE</name>
<dbReference type="SUPFAM" id="SSF52540">
    <property type="entry name" value="P-loop containing nucleoside triphosphate hydrolases"/>
    <property type="match status" value="1"/>
</dbReference>
<evidence type="ECO:0000313" key="4">
    <source>
        <dbReference type="Proteomes" id="UP001208570"/>
    </source>
</evidence>
<feature type="compositionally biased region" description="Polar residues" evidence="1">
    <location>
        <begin position="9"/>
        <end position="29"/>
    </location>
</feature>
<feature type="compositionally biased region" description="Basic residues" evidence="1">
    <location>
        <begin position="1082"/>
        <end position="1100"/>
    </location>
</feature>
<dbReference type="InterPro" id="IPR026302">
    <property type="entry name" value="NEDD4-bd_p2"/>
</dbReference>
<dbReference type="Proteomes" id="UP001208570">
    <property type="component" value="Unassembled WGS sequence"/>
</dbReference>
<proteinExistence type="predicted"/>
<feature type="region of interest" description="Disordered" evidence="1">
    <location>
        <begin position="1750"/>
        <end position="1774"/>
    </location>
</feature>
<accession>A0AAD9JVM4</accession>
<feature type="region of interest" description="Disordered" evidence="1">
    <location>
        <begin position="1067"/>
        <end position="1160"/>
    </location>
</feature>
<feature type="compositionally biased region" description="Low complexity" evidence="1">
    <location>
        <begin position="1146"/>
        <end position="1160"/>
    </location>
</feature>
<protein>
    <recommendedName>
        <fullName evidence="2">CUE domain-containing protein</fullName>
    </recommendedName>
</protein>
<dbReference type="EMBL" id="JAODUP010000155">
    <property type="protein sequence ID" value="KAK2159283.1"/>
    <property type="molecule type" value="Genomic_DNA"/>
</dbReference>
<evidence type="ECO:0000259" key="2">
    <source>
        <dbReference type="PROSITE" id="PS51140"/>
    </source>
</evidence>
<feature type="region of interest" description="Disordered" evidence="1">
    <location>
        <begin position="225"/>
        <end position="244"/>
    </location>
</feature>
<evidence type="ECO:0000256" key="1">
    <source>
        <dbReference type="SAM" id="MobiDB-lite"/>
    </source>
</evidence>
<feature type="domain" description="CUE" evidence="2">
    <location>
        <begin position="1908"/>
        <end position="1951"/>
    </location>
</feature>
<comment type="caution">
    <text evidence="3">The sequence shown here is derived from an EMBL/GenBank/DDBJ whole genome shotgun (WGS) entry which is preliminary data.</text>
</comment>
<feature type="compositionally biased region" description="Low complexity" evidence="1">
    <location>
        <begin position="255"/>
        <end position="270"/>
    </location>
</feature>
<dbReference type="InterPro" id="IPR003892">
    <property type="entry name" value="CUE"/>
</dbReference>
<sequence>MRRSKDASCESSRTGDSSNGTGSAPNQPDTGPHYQFDITPGYNIVEMDTKERTVAANSAINRNQTVNSLREISDAKLKDGDITALLTDNDWKVDQAAEKLFELTFSCQNQAPQISTVCTSSSNGQPKSLKLNLVSAKLPPHSRDPVELPILSPKTPHVVSNFLQYGDTTGPETIHPAMDALGRFGETTSGVSYLDPSEETFPGSPGSVMEPKTPHGVGLTPVAGGPTAGSLFVSTQQSHDGPGLSTIIEHQRTESLSPSSQGDGSISSLPYNGGPSLIQEQVVSPSAMSAAFPQRVMSLTMSNATSSDNSTGSQNKPQAHMTQKPRGSRKKTLSLNPEEREALENLIEDVIMGGVASDESSNSSESDDEGELRDCSLVGDGSKEGVLNKEGLPKIYPAQLKVAVKHMRNLPPRFMRRLENAQKKIDAAERIEAERAREEQTRLELEAREKEQERMKSREDQKREKKKEIRNLLDDLDQYTDEQSILQNKDAEQCLTEDKNTVASHKKVITEPTKEVEDFMESSQPVHIGLSKAQNSSQGVRSHSDFAQKQLRGQNSSMSGTLPMTKVLNCEDLERELLNRADYGVPTSVAMFCNNQQPDIGGIARSVNMHAYPFAGSQNAIDAVDRRTFLSADAPEFVPLNLLSYGQQPGGQNFQAAPIRMQAPNLQMPSSNSTIQNPSLLLSSPNLHDAKYRSLPKDTSPSACIEMLQSNASSQSPVGRMSPQVVNTSTSQSAPQLIPVSGTDVPVPPTSQSIGKLPTFMVPKASTSVALHQPAAPPAAVPQHQGIAGVIPINPYQIPYNYATAAFPPPQQGFAYQPFFPPASYIPWNEGNSDKLGPRGLIGHHPLIGVPLKASPQMTRKRGTQHPGPRPAAPPVRQGLMQVNKVPASDVKLMNPESAKKLLQQLLEEGKKVMVLLRGCPGSGKSTLAKEIVFDGTILSTDDYFLNNQGVYEYDKGTLSEAHLWNQNRAKQAVEAGTNPVIIDNTNLQSWEMKSYVSMAQKQGYHIEIIEPNTPWRQNVKELAKRNIHGVSVSSIRKMLDLYEHNVTLQSIFGVQTPTEKQLVVDTQQQNQTDGEQQGQKTPHKRRRKKRKRKRHRSKKDKTGSQQGAQKHSSGESSDDDDDDDNSIEKSTARLFGLLEKRSSLTSNETTTSPCETTPELMEKSDQWENMFSDIKEDSQPEPGTLNDVSESQQQQCDGDKVCCDVMKKDAFGGEAGHISAEHPVEERHVSNVCVLDAGIKNPDSGYIGCSIVSASHNSSVEHGASATEINEHDAANGFCDKHAVSDSCSDDDEKCDPNGESDDVQSAVAVIVGELLSLVESGICDTLLSQNCAQNNPGISASNADVETSDSSHENSVNDFTLLSEERNISTNNCDLPLLDETMSKHLNDAVPSDNNTPSESVATGGTASARDNVLRKKLKQEITDSLQERVLMALVEQELMMVLDNTGEYLEHHSPCDRDQPLLPDVMDVLDESDEMHLTTIADIKKALEDISYDNPVLDIDSDIDLDNEYGLEATGKMMKMHDIHSDTTVKFDSGDFMLPSVVGAKNKSVLKGNDVVREDCISQEQCGLMNDGEATSKGIEFNNNGEYGHLGSDNSSRCDSSSNPSTIDDCKCGNDFSEVITAEVNKEEKTMEAQYWMTKKTVDAYCIPLANRDEVLHPVINYTKDGHTDGEQADSLGIGSLSSTDINLVKPKPKRERTGTKRNIRKAKSGETDSRVSKGGSSECDDWTLSDTLNDDFIVTKGVESKNVEEFSSQEQKSKGEPPPASSTHYQPEANLCSLLNESRCSSHWETEKSVTIEVRKDKCDDIEKSCGHKIRSSPTVSSYSQTEPRDLVFIQKLRQSDLEAILIIDEFGMQGMLETSARDITMFSHVVNATTVNCSSHPWICKIHTSSQTEELPELEENQQLQDKVLSLQMCFPSLSREDVEHILEQCQGDMEWASNILLDGSTEFGSQPETKDLSEGHDALPNGAKGFSPTEKEVNITSCKKNDVNCIISEPESLVTLCYKKSLTRGLVTPSSKVLSQLVIDNLDQSPGLDQSKAAVSSCEKFDLDSGPTDVRKEPSPICANELSTSPVSFSGFTVSNEYCFNEYCFNFCSTRFSFIKVQF</sequence>
<dbReference type="PROSITE" id="PS51140">
    <property type="entry name" value="CUE"/>
    <property type="match status" value="1"/>
</dbReference>
<dbReference type="Gene3D" id="3.40.50.300">
    <property type="entry name" value="P-loop containing nucleotide triphosphate hydrolases"/>
    <property type="match status" value="1"/>
</dbReference>
<dbReference type="PANTHER" id="PTHR13308:SF40">
    <property type="entry name" value="NEDD4-BINDING PROTEIN 2-LIKE 1"/>
    <property type="match status" value="1"/>
</dbReference>
<feature type="compositionally biased region" description="Polar residues" evidence="1">
    <location>
        <begin position="303"/>
        <end position="321"/>
    </location>
</feature>
<dbReference type="GO" id="GO:0043130">
    <property type="term" value="F:ubiquitin binding"/>
    <property type="evidence" value="ECO:0007669"/>
    <property type="project" value="InterPro"/>
</dbReference>